<evidence type="ECO:0000256" key="2">
    <source>
        <dbReference type="SAM" id="Phobius"/>
    </source>
</evidence>
<keyword evidence="2" id="KW-1133">Transmembrane helix</keyword>
<feature type="region of interest" description="Disordered" evidence="1">
    <location>
        <begin position="1"/>
        <end position="22"/>
    </location>
</feature>
<comment type="caution">
    <text evidence="3">The sequence shown here is derived from an EMBL/GenBank/DDBJ whole genome shotgun (WGS) entry which is preliminary data.</text>
</comment>
<gene>
    <name evidence="3" type="ORF">ACFFTU_18380</name>
</gene>
<dbReference type="RefSeq" id="WP_345228670.1">
    <property type="nucleotide sequence ID" value="NZ_BAAAXE010000015.1"/>
</dbReference>
<evidence type="ECO:0000256" key="1">
    <source>
        <dbReference type="SAM" id="MobiDB-lite"/>
    </source>
</evidence>
<organism evidence="3 4">
    <name type="scientific">Streptomyces cremeus</name>
    <dbReference type="NCBI Taxonomy" id="66881"/>
    <lineage>
        <taxon>Bacteria</taxon>
        <taxon>Bacillati</taxon>
        <taxon>Actinomycetota</taxon>
        <taxon>Actinomycetes</taxon>
        <taxon>Kitasatosporales</taxon>
        <taxon>Streptomycetaceae</taxon>
        <taxon>Streptomyces</taxon>
    </lineage>
</organism>
<sequence>MITEPELVGGPDTGPRPEPPAAGERFRALARLPWVWALGGAVVASAVWAGGVHLVLGQGPDQRGYRLEHGACDDLRVPALAAEFGGRNAPADAASFHHDPALVTLECTLGLRPRAGARPGDTVVDVVTLSVEQHRKTDPGPEFAVRSRRAPLHAPGLADELPLSEVRGPADGAYYGSGATDGFGWARLAVLDGGVVLTLDVRPTVRPPEGADDGPLRAPDLSGVRQDVLTADMRSLMEQLKR</sequence>
<reference evidence="3 4" key="1">
    <citation type="submission" date="2024-09" db="EMBL/GenBank/DDBJ databases">
        <authorList>
            <person name="Sun Q."/>
            <person name="Mori K."/>
        </authorList>
    </citation>
    <scope>NUCLEOTIDE SEQUENCE [LARGE SCALE GENOMIC DNA]</scope>
    <source>
        <strain evidence="3 4">JCM 4362</strain>
    </source>
</reference>
<protein>
    <submittedName>
        <fullName evidence="3">Uncharacterized protein</fullName>
    </submittedName>
</protein>
<proteinExistence type="predicted"/>
<keyword evidence="2" id="KW-0812">Transmembrane</keyword>
<name>A0ABV5PFC9_STRCM</name>
<evidence type="ECO:0000313" key="3">
    <source>
        <dbReference type="EMBL" id="MFB9521916.1"/>
    </source>
</evidence>
<evidence type="ECO:0000313" key="4">
    <source>
        <dbReference type="Proteomes" id="UP001589718"/>
    </source>
</evidence>
<keyword evidence="2" id="KW-0472">Membrane</keyword>
<accession>A0ABV5PFC9</accession>
<feature type="transmembrane region" description="Helical" evidence="2">
    <location>
        <begin position="34"/>
        <end position="56"/>
    </location>
</feature>
<dbReference type="EMBL" id="JBHMCR010000009">
    <property type="protein sequence ID" value="MFB9521916.1"/>
    <property type="molecule type" value="Genomic_DNA"/>
</dbReference>
<keyword evidence="4" id="KW-1185">Reference proteome</keyword>
<dbReference type="Proteomes" id="UP001589718">
    <property type="component" value="Unassembled WGS sequence"/>
</dbReference>